<evidence type="ECO:0000313" key="1">
    <source>
        <dbReference type="EMBL" id="OWW20602.1"/>
    </source>
</evidence>
<name>A0A254TH21_9BURK</name>
<gene>
    <name evidence="1" type="ORF">AYR66_15015</name>
</gene>
<reference evidence="1 2" key="1">
    <citation type="submission" date="2016-02" db="EMBL/GenBank/DDBJ databases">
        <authorList>
            <person name="Wen L."/>
            <person name="He K."/>
            <person name="Yang H."/>
        </authorList>
    </citation>
    <scope>NUCLEOTIDE SEQUENCE [LARGE SCALE GENOMIC DNA]</scope>
    <source>
        <strain evidence="1 2">TSA40</strain>
    </source>
</reference>
<evidence type="ECO:0000313" key="2">
    <source>
        <dbReference type="Proteomes" id="UP000197535"/>
    </source>
</evidence>
<dbReference type="EMBL" id="LSTO01000001">
    <property type="protein sequence ID" value="OWW20602.1"/>
    <property type="molecule type" value="Genomic_DNA"/>
</dbReference>
<comment type="caution">
    <text evidence="1">The sequence shown here is derived from an EMBL/GenBank/DDBJ whole genome shotgun (WGS) entry which is preliminary data.</text>
</comment>
<proteinExistence type="predicted"/>
<accession>A0A254TH21</accession>
<dbReference type="Proteomes" id="UP000197535">
    <property type="component" value="Unassembled WGS sequence"/>
</dbReference>
<organism evidence="1 2">
    <name type="scientific">Noviherbaspirillum denitrificans</name>
    <dbReference type="NCBI Taxonomy" id="1968433"/>
    <lineage>
        <taxon>Bacteria</taxon>
        <taxon>Pseudomonadati</taxon>
        <taxon>Pseudomonadota</taxon>
        <taxon>Betaproteobacteria</taxon>
        <taxon>Burkholderiales</taxon>
        <taxon>Oxalobacteraceae</taxon>
        <taxon>Noviherbaspirillum</taxon>
    </lineage>
</organism>
<keyword evidence="2" id="KW-1185">Reference proteome</keyword>
<protein>
    <submittedName>
        <fullName evidence="1">Uncharacterized protein</fullName>
    </submittedName>
</protein>
<sequence>MSLMPDACDIIFRDCAPCVKRKILTVYNKNFDQQRREERAAGFWATCAVSQFPRDKHACLARDI</sequence>
<dbReference type="RefSeq" id="WP_088707473.1">
    <property type="nucleotide sequence ID" value="NZ_LSTO01000001.1"/>
</dbReference>
<dbReference type="AlphaFoldDB" id="A0A254TH21"/>